<dbReference type="InterPro" id="IPR001173">
    <property type="entry name" value="Glyco_trans_2-like"/>
</dbReference>
<dbReference type="Gene3D" id="3.90.550.10">
    <property type="entry name" value="Spore Coat Polysaccharide Biosynthesis Protein SpsA, Chain A"/>
    <property type="match status" value="1"/>
</dbReference>
<dbReference type="AlphaFoldDB" id="A0AAE9ZC04"/>
<dbReference type="RefSeq" id="WP_274491807.1">
    <property type="nucleotide sequence ID" value="NZ_CP118166.1"/>
</dbReference>
<keyword evidence="4" id="KW-0812">Transmembrane</keyword>
<evidence type="ECO:0000256" key="1">
    <source>
        <dbReference type="ARBA" id="ARBA00006739"/>
    </source>
</evidence>
<keyword evidence="4" id="KW-0472">Membrane</keyword>
<proteinExistence type="inferred from homology"/>
<dbReference type="GO" id="GO:0016757">
    <property type="term" value="F:glycosyltransferase activity"/>
    <property type="evidence" value="ECO:0007669"/>
    <property type="project" value="UniProtKB-KW"/>
</dbReference>
<feature type="transmembrane region" description="Helical" evidence="4">
    <location>
        <begin position="486"/>
        <end position="505"/>
    </location>
</feature>
<feature type="transmembrane region" description="Helical" evidence="4">
    <location>
        <begin position="117"/>
        <end position="140"/>
    </location>
</feature>
<keyword evidence="7" id="KW-1185">Reference proteome</keyword>
<sequence>MPLKSTLTKSVVTNDLTTKEAAHIDEGIPGTRGAIPNLTEPQTCSNKVECFTLKHSAQRYYSQFPDALSQLCISSLKENRPQDSAFRLLSQNQAIGAAFLFSVSAILAIYMPVAAFILLNVFTTAYFLCAIAFRVWLLALSKDSPVGVFKPIGIQDVDLPVITILLPLYKDAEALPTLISSIDLLDYPDDKKDIKLLLEKDDPETLQEAIRLGLDRRFQLIVTPDLGPKTKPKACNYGLHLASGDLIVIYDAEDQPEPDQLRKAASAFHLADDRLACVQARLNYYNHDDNWLTRLFTLEYSLWFDWLLPSLQRMKAPIPLGGTSNFFRTKILIRLGGWDPYNVTEDADLGLRISKHGYLVELLDSTTFEEANCRARNWIRQRSRWLKGYLQTWLVHMRQPEKIIQTTGWSGFLAVQLFVAGNIFSALINPIMWCLSLFWIVASPPYVEMLFPASLVYFNFAALIIGNSFFVAIMVLAPIKRGRTELCVYGLTTPIYWLLTSVAAYKAMWQAVLRPHYWEKTDHFISETARERRNRAITENS</sequence>
<feature type="transmembrane region" description="Helical" evidence="4">
    <location>
        <begin position="94"/>
        <end position="111"/>
    </location>
</feature>
<dbReference type="CDD" id="cd06427">
    <property type="entry name" value="CESA_like_2"/>
    <property type="match status" value="1"/>
</dbReference>
<name>A0AAE9ZC04_9PROT</name>
<protein>
    <submittedName>
        <fullName evidence="6">Glycosyltransferase family 2 protein</fullName>
    </submittedName>
</protein>
<dbReference type="InterPro" id="IPR029044">
    <property type="entry name" value="Nucleotide-diphossugar_trans"/>
</dbReference>
<evidence type="ECO:0000256" key="3">
    <source>
        <dbReference type="ARBA" id="ARBA00022679"/>
    </source>
</evidence>
<evidence type="ECO:0000256" key="4">
    <source>
        <dbReference type="SAM" id="Phobius"/>
    </source>
</evidence>
<gene>
    <name evidence="6" type="ORF">PUV54_08630</name>
</gene>
<feature type="domain" description="Glycosyltransferase 2-like" evidence="5">
    <location>
        <begin position="246"/>
        <end position="465"/>
    </location>
</feature>
<dbReference type="Pfam" id="PF13632">
    <property type="entry name" value="Glyco_trans_2_3"/>
    <property type="match status" value="1"/>
</dbReference>
<dbReference type="PANTHER" id="PTHR43630">
    <property type="entry name" value="POLY-BETA-1,6-N-ACETYL-D-GLUCOSAMINE SYNTHASE"/>
    <property type="match status" value="1"/>
</dbReference>
<feature type="transmembrane region" description="Helical" evidence="4">
    <location>
        <begin position="412"/>
        <end position="442"/>
    </location>
</feature>
<dbReference type="EMBL" id="CP118166">
    <property type="protein sequence ID" value="WDI30022.1"/>
    <property type="molecule type" value="Genomic_DNA"/>
</dbReference>
<keyword evidence="4" id="KW-1133">Transmembrane helix</keyword>
<comment type="similarity">
    <text evidence="1">Belongs to the glycosyltransferase 2 family.</text>
</comment>
<keyword evidence="2" id="KW-0328">Glycosyltransferase</keyword>
<reference evidence="6" key="1">
    <citation type="submission" date="2023-02" db="EMBL/GenBank/DDBJ databases">
        <title>Genome sequence of Hyphococcus flavus.</title>
        <authorList>
            <person name="Rong J.-C."/>
            <person name="Zhao Q."/>
            <person name="Yi M."/>
            <person name="Wu J.-Y."/>
        </authorList>
    </citation>
    <scope>NUCLEOTIDE SEQUENCE</scope>
    <source>
        <strain evidence="6">MCCC 1K03223</strain>
    </source>
</reference>
<accession>A0AAE9ZC04</accession>
<feature type="transmembrane region" description="Helical" evidence="4">
    <location>
        <begin position="454"/>
        <end position="479"/>
    </location>
</feature>
<dbReference type="KEGG" id="hfl:PUV54_08630"/>
<organism evidence="6 7">
    <name type="scientific">Hyphococcus flavus</name>
    <dbReference type="NCBI Taxonomy" id="1866326"/>
    <lineage>
        <taxon>Bacteria</taxon>
        <taxon>Pseudomonadati</taxon>
        <taxon>Pseudomonadota</taxon>
        <taxon>Alphaproteobacteria</taxon>
        <taxon>Parvularculales</taxon>
        <taxon>Parvularculaceae</taxon>
        <taxon>Hyphococcus</taxon>
    </lineage>
</organism>
<evidence type="ECO:0000256" key="2">
    <source>
        <dbReference type="ARBA" id="ARBA00022676"/>
    </source>
</evidence>
<evidence type="ECO:0000259" key="5">
    <source>
        <dbReference type="Pfam" id="PF13632"/>
    </source>
</evidence>
<dbReference type="PANTHER" id="PTHR43630:SF1">
    <property type="entry name" value="POLY-BETA-1,6-N-ACETYL-D-GLUCOSAMINE SYNTHASE"/>
    <property type="match status" value="1"/>
</dbReference>
<dbReference type="SUPFAM" id="SSF53448">
    <property type="entry name" value="Nucleotide-diphospho-sugar transferases"/>
    <property type="match status" value="1"/>
</dbReference>
<dbReference type="Proteomes" id="UP001214043">
    <property type="component" value="Chromosome"/>
</dbReference>
<keyword evidence="3" id="KW-0808">Transferase</keyword>
<evidence type="ECO:0000313" key="7">
    <source>
        <dbReference type="Proteomes" id="UP001214043"/>
    </source>
</evidence>
<evidence type="ECO:0000313" key="6">
    <source>
        <dbReference type="EMBL" id="WDI30022.1"/>
    </source>
</evidence>